<keyword evidence="2" id="KW-1185">Reference proteome</keyword>
<reference evidence="1 2" key="1">
    <citation type="submission" date="2016-12" db="EMBL/GenBank/DDBJ databases">
        <title>Thioflexothrix psekupsii D3 genome sequencing and assembly.</title>
        <authorList>
            <person name="Fomenkov A."/>
            <person name="Vincze T."/>
            <person name="Grabovich M."/>
            <person name="Anton B.P."/>
            <person name="Dubinina G."/>
            <person name="Orlova M."/>
            <person name="Belousova E."/>
            <person name="Roberts R.J."/>
        </authorList>
    </citation>
    <scope>NUCLEOTIDE SEQUENCE [LARGE SCALE GENOMIC DNA]</scope>
    <source>
        <strain evidence="1">D3</strain>
    </source>
</reference>
<proteinExistence type="predicted"/>
<evidence type="ECO:0000313" key="2">
    <source>
        <dbReference type="Proteomes" id="UP000194798"/>
    </source>
</evidence>
<comment type="caution">
    <text evidence="1">The sequence shown here is derived from an EMBL/GenBank/DDBJ whole genome shotgun (WGS) entry which is preliminary data.</text>
</comment>
<organism evidence="1 2">
    <name type="scientific">Thioflexithrix psekupsensis</name>
    <dbReference type="NCBI Taxonomy" id="1570016"/>
    <lineage>
        <taxon>Bacteria</taxon>
        <taxon>Pseudomonadati</taxon>
        <taxon>Pseudomonadota</taxon>
        <taxon>Gammaproteobacteria</taxon>
        <taxon>Thiotrichales</taxon>
        <taxon>Thioflexithrix</taxon>
    </lineage>
</organism>
<accession>A0A251X5X8</accession>
<protein>
    <submittedName>
        <fullName evidence="1">Uncharacterized protein</fullName>
    </submittedName>
</protein>
<dbReference type="Proteomes" id="UP000194798">
    <property type="component" value="Unassembled WGS sequence"/>
</dbReference>
<gene>
    <name evidence="1" type="ORF">TPSD3_15565</name>
</gene>
<sequence>MTFLFWFSLLLAFLFGGIKAILDRGTDYFLRDIQQQLQNQQIHLQVEKLGFSLPSYFTLKQVQLENNYHWPLSIEQINIGSLLEIFNIKKLPQNLNINLQNSRLKIPEQHVTAPFIIKALGYDAYFISPAELKQFTATSHIQGDLHLQLKAKEQQLTLTAQFNSQDWGQWQLHIKLEQVADLPNWSKETLMQAQLAYLQMDYQDNGWVNRWLSFVAHRQGILLSELKSQFIQQLQNDLTRSAAPAFIFNALQDFIQQTDQLTIKLQPPIPLSLQQISQIDPNVMAQQLGFSIQ</sequence>
<name>A0A251X5X8_9GAMM</name>
<dbReference type="AlphaFoldDB" id="A0A251X5X8"/>
<dbReference type="EMBL" id="MSLT01000023">
    <property type="protein sequence ID" value="OUD12508.1"/>
    <property type="molecule type" value="Genomic_DNA"/>
</dbReference>
<evidence type="ECO:0000313" key="1">
    <source>
        <dbReference type="EMBL" id="OUD12508.1"/>
    </source>
</evidence>